<name>A0ACC2JN14_9PEZI</name>
<accession>A0ACC2JN14</accession>
<sequence>MSMDFLNELESMAEVAIQQSEQPVEPDHSGIQRWQLLFGFSYSQALKELLDHRSDLSRPRVSEAHWEMVRAEKEAQGYNKEAYEYSSNIKAPKSSTIQTRVDNQTYLLRLDGPINNLEAVKIASQLKEDPPIYQGTDDDEMPATFCKIDTAARNNILAYLSETESRFQPTFVRCSVADKQLSATSSYPTLGSDSTMPQNRPSSRDDPCLLPSQTQYPVWYFFYGTLADAVVISRLLGVDPAYEEASVQGGALKTWGGKYKALVDSPGGVVHGNAFLVQNRDQEEALRCYETERYEVVRCELNIGPQKVRGLTFRFVDDT</sequence>
<proteinExistence type="predicted"/>
<gene>
    <name evidence="1" type="ORF">O1611_g4816</name>
</gene>
<dbReference type="EMBL" id="JAPUUL010000951">
    <property type="protein sequence ID" value="KAJ8128815.1"/>
    <property type="molecule type" value="Genomic_DNA"/>
</dbReference>
<dbReference type="Proteomes" id="UP001153332">
    <property type="component" value="Unassembled WGS sequence"/>
</dbReference>
<keyword evidence="2" id="KW-1185">Reference proteome</keyword>
<evidence type="ECO:0000313" key="1">
    <source>
        <dbReference type="EMBL" id="KAJ8128815.1"/>
    </source>
</evidence>
<organism evidence="1 2">
    <name type="scientific">Lasiodiplodia mahajangana</name>
    <dbReference type="NCBI Taxonomy" id="1108764"/>
    <lineage>
        <taxon>Eukaryota</taxon>
        <taxon>Fungi</taxon>
        <taxon>Dikarya</taxon>
        <taxon>Ascomycota</taxon>
        <taxon>Pezizomycotina</taxon>
        <taxon>Dothideomycetes</taxon>
        <taxon>Dothideomycetes incertae sedis</taxon>
        <taxon>Botryosphaeriales</taxon>
        <taxon>Botryosphaeriaceae</taxon>
        <taxon>Lasiodiplodia</taxon>
    </lineage>
</organism>
<comment type="caution">
    <text evidence="1">The sequence shown here is derived from an EMBL/GenBank/DDBJ whole genome shotgun (WGS) entry which is preliminary data.</text>
</comment>
<evidence type="ECO:0000313" key="2">
    <source>
        <dbReference type="Proteomes" id="UP001153332"/>
    </source>
</evidence>
<reference evidence="1" key="1">
    <citation type="submission" date="2022-12" db="EMBL/GenBank/DDBJ databases">
        <title>Genome Sequence of Lasiodiplodia mahajangana.</title>
        <authorList>
            <person name="Buettner E."/>
        </authorList>
    </citation>
    <scope>NUCLEOTIDE SEQUENCE</scope>
    <source>
        <strain evidence="1">VT137</strain>
    </source>
</reference>
<protein>
    <submittedName>
        <fullName evidence="1">Uncharacterized protein</fullName>
    </submittedName>
</protein>